<accession>A0ACB0IV96</accession>
<dbReference type="EMBL" id="CASHSV030000002">
    <property type="protein sequence ID" value="CAJ2635836.1"/>
    <property type="molecule type" value="Genomic_DNA"/>
</dbReference>
<evidence type="ECO:0000313" key="2">
    <source>
        <dbReference type="Proteomes" id="UP001177021"/>
    </source>
</evidence>
<organism evidence="1 2">
    <name type="scientific">Trifolium pratense</name>
    <name type="common">Red clover</name>
    <dbReference type="NCBI Taxonomy" id="57577"/>
    <lineage>
        <taxon>Eukaryota</taxon>
        <taxon>Viridiplantae</taxon>
        <taxon>Streptophyta</taxon>
        <taxon>Embryophyta</taxon>
        <taxon>Tracheophyta</taxon>
        <taxon>Spermatophyta</taxon>
        <taxon>Magnoliopsida</taxon>
        <taxon>eudicotyledons</taxon>
        <taxon>Gunneridae</taxon>
        <taxon>Pentapetalae</taxon>
        <taxon>rosids</taxon>
        <taxon>fabids</taxon>
        <taxon>Fabales</taxon>
        <taxon>Fabaceae</taxon>
        <taxon>Papilionoideae</taxon>
        <taxon>50 kb inversion clade</taxon>
        <taxon>NPAAA clade</taxon>
        <taxon>Hologalegina</taxon>
        <taxon>IRL clade</taxon>
        <taxon>Trifolieae</taxon>
        <taxon>Trifolium</taxon>
    </lineage>
</organism>
<protein>
    <submittedName>
        <fullName evidence="1">Uncharacterized protein</fullName>
    </submittedName>
</protein>
<evidence type="ECO:0000313" key="1">
    <source>
        <dbReference type="EMBL" id="CAJ2635836.1"/>
    </source>
</evidence>
<name>A0ACB0IV96_TRIPR</name>
<comment type="caution">
    <text evidence="1">The sequence shown here is derived from an EMBL/GenBank/DDBJ whole genome shotgun (WGS) entry which is preliminary data.</text>
</comment>
<proteinExistence type="predicted"/>
<dbReference type="Proteomes" id="UP001177021">
    <property type="component" value="Unassembled WGS sequence"/>
</dbReference>
<reference evidence="1" key="1">
    <citation type="submission" date="2023-10" db="EMBL/GenBank/DDBJ databases">
        <authorList>
            <person name="Rodriguez Cubillos JULIANA M."/>
            <person name="De Vega J."/>
        </authorList>
    </citation>
    <scope>NUCLEOTIDE SEQUENCE</scope>
</reference>
<gene>
    <name evidence="1" type="ORF">MILVUS5_LOCUS6436</name>
</gene>
<keyword evidence="2" id="KW-1185">Reference proteome</keyword>
<sequence>MACNHSHDSVQVISSMVLLVLMMVLSLSSQTCYSFGKFGLDIHHRFSDPVTQILGIDDEFLPQKGTPQYYSAMVHRDRVFHGRRLAVDHRTPVTFAAGNETLRIAAFGFLHFANVSVGTPPLWFLVALDTGSDLFWLPCNCTSCVRGLKTQTGKTIDLNIYELDKSSTRENVPCNSNMCKQTQCPSSRSSCRYEVEYLSNDTSSSGFLIEDVLHLITDNDQTKDVDTQITIGCGQVQTGVFLNGAAPNGLFGLGMENVSVPSILAQKGLISDSFSMCFGSEGSGRITFGDTGSSDQGKTPFNLRELHPDQTIEVPFLNLTMKGGDDYYVTDPIVPVSSEVEGNLLCLGIQKSGNLNIIGQNFMTGYRIVFDRENMNLGWKESNCTDEVLSNTMPINKSHPPAISPAIAVNPVAKSEPSSNTGRLSPSQSFRMKPTFAYMVILFTLIAFF</sequence>